<dbReference type="InterPro" id="IPR036691">
    <property type="entry name" value="Endo/exonu/phosph_ase_sf"/>
</dbReference>
<dbReference type="GeneID" id="108254373"/>
<dbReference type="AlphaFoldDB" id="A0A1S4ERN9"/>
<dbReference type="PaxDb" id="121845-A0A1S4ERN9"/>
<dbReference type="Pfam" id="PF03372">
    <property type="entry name" value="Exo_endo_phos"/>
    <property type="match status" value="1"/>
</dbReference>
<dbReference type="Proteomes" id="UP000079169">
    <property type="component" value="Unplaced"/>
</dbReference>
<dbReference type="Gene3D" id="3.60.10.10">
    <property type="entry name" value="Endonuclease/exonuclease/phosphatase"/>
    <property type="match status" value="1"/>
</dbReference>
<sequence length="230" mass="26409">MVIVEMCEIDFSCPERGSFYKLYGNWRSQGPEQELVTWLVHLSGRPRIRTRIGTWNIKSITGKEAELVEEMKRYKVKILGLSEVKKKGKGEITIEDRYRLKYSGTAIDARAKEGVGLVWPEEIERKCLRWEAVNSRIITADLQLEEKLTIIQIYAPTEDASTGDKDTFYQELDKEIEKAQDRSRHVIVMGDWNARIGKQPIPNIIGKFGGETTRNTNGEAMIEICTQNQL</sequence>
<organism evidence="2 3">
    <name type="scientific">Diaphorina citri</name>
    <name type="common">Asian citrus psyllid</name>
    <dbReference type="NCBI Taxonomy" id="121845"/>
    <lineage>
        <taxon>Eukaryota</taxon>
        <taxon>Metazoa</taxon>
        <taxon>Ecdysozoa</taxon>
        <taxon>Arthropoda</taxon>
        <taxon>Hexapoda</taxon>
        <taxon>Insecta</taxon>
        <taxon>Pterygota</taxon>
        <taxon>Neoptera</taxon>
        <taxon>Paraneoptera</taxon>
        <taxon>Hemiptera</taxon>
        <taxon>Sternorrhyncha</taxon>
        <taxon>Psylloidea</taxon>
        <taxon>Psyllidae</taxon>
        <taxon>Diaphorininae</taxon>
        <taxon>Diaphorina</taxon>
    </lineage>
</organism>
<evidence type="ECO:0000313" key="2">
    <source>
        <dbReference type="Proteomes" id="UP000079169"/>
    </source>
</evidence>
<name>A0A1S4ERN9_DIACI</name>
<dbReference type="KEGG" id="dci:108254373"/>
<accession>A0A1S4ERN9</accession>
<evidence type="ECO:0000259" key="1">
    <source>
        <dbReference type="Pfam" id="PF03372"/>
    </source>
</evidence>
<feature type="non-terminal residue" evidence="3">
    <location>
        <position position="230"/>
    </location>
</feature>
<dbReference type="SUPFAM" id="SSF56219">
    <property type="entry name" value="DNase I-like"/>
    <property type="match status" value="1"/>
</dbReference>
<keyword evidence="2" id="KW-1185">Reference proteome</keyword>
<protein>
    <submittedName>
        <fullName evidence="3">Craniofacial development protein 2-like</fullName>
    </submittedName>
</protein>
<gene>
    <name evidence="3" type="primary">LOC108254373</name>
</gene>
<dbReference type="InterPro" id="IPR005135">
    <property type="entry name" value="Endo/exonuclease/phosphatase"/>
</dbReference>
<dbReference type="GO" id="GO:0006281">
    <property type="term" value="P:DNA repair"/>
    <property type="evidence" value="ECO:0007669"/>
    <property type="project" value="InterPro"/>
</dbReference>
<dbReference type="PANTHER" id="PTHR43250">
    <property type="entry name" value="EXODEOXYRIBONUCLEASE III"/>
    <property type="match status" value="1"/>
</dbReference>
<dbReference type="GO" id="GO:0008311">
    <property type="term" value="F:double-stranded DNA 3'-5' DNA exonuclease activity"/>
    <property type="evidence" value="ECO:0007669"/>
    <property type="project" value="InterPro"/>
</dbReference>
<dbReference type="STRING" id="121845.A0A1S4ERN9"/>
<dbReference type="CDD" id="cd09076">
    <property type="entry name" value="L1-EN"/>
    <property type="match status" value="1"/>
</dbReference>
<dbReference type="InterPro" id="IPR037493">
    <property type="entry name" value="ExoIII-like"/>
</dbReference>
<dbReference type="OMA" id="VIVEMCE"/>
<feature type="domain" description="Endonuclease/exonuclease/phosphatase" evidence="1">
    <location>
        <begin position="53"/>
        <end position="194"/>
    </location>
</feature>
<dbReference type="RefSeq" id="XP_017304864.1">
    <property type="nucleotide sequence ID" value="XM_017449375.1"/>
</dbReference>
<evidence type="ECO:0000313" key="3">
    <source>
        <dbReference type="RefSeq" id="XP_017304864.1"/>
    </source>
</evidence>
<dbReference type="PANTHER" id="PTHR43250:SF2">
    <property type="entry name" value="EXODEOXYRIBONUCLEASE III"/>
    <property type="match status" value="1"/>
</dbReference>
<proteinExistence type="predicted"/>
<reference evidence="3" key="1">
    <citation type="submission" date="2025-08" db="UniProtKB">
        <authorList>
            <consortium name="RefSeq"/>
        </authorList>
    </citation>
    <scope>IDENTIFICATION</scope>
</reference>